<dbReference type="GeneID" id="18818611"/>
<gene>
    <name evidence="1" type="ORF">SERLADRAFT_463698</name>
</gene>
<dbReference type="EMBL" id="GL945432">
    <property type="protein sequence ID" value="EGO26526.1"/>
    <property type="molecule type" value="Genomic_DNA"/>
</dbReference>
<organism>
    <name type="scientific">Serpula lacrymans var. lacrymans (strain S7.9)</name>
    <name type="common">Dry rot fungus</name>
    <dbReference type="NCBI Taxonomy" id="578457"/>
    <lineage>
        <taxon>Eukaryota</taxon>
        <taxon>Fungi</taxon>
        <taxon>Dikarya</taxon>
        <taxon>Basidiomycota</taxon>
        <taxon>Agaricomycotina</taxon>
        <taxon>Agaricomycetes</taxon>
        <taxon>Agaricomycetidae</taxon>
        <taxon>Boletales</taxon>
        <taxon>Coniophorineae</taxon>
        <taxon>Serpulaceae</taxon>
        <taxon>Serpula</taxon>
    </lineage>
</organism>
<evidence type="ECO:0000313" key="1">
    <source>
        <dbReference type="EMBL" id="EGO26526.1"/>
    </source>
</evidence>
<protein>
    <submittedName>
        <fullName evidence="1">Uncharacterized protein</fullName>
    </submittedName>
</protein>
<proteinExistence type="predicted"/>
<reference evidence="1" key="1">
    <citation type="submission" date="2011-04" db="EMBL/GenBank/DDBJ databases">
        <title>Evolution of plant cell wall degrading machinery underlies the functional diversity of forest fungi.</title>
        <authorList>
            <consortium name="US DOE Joint Genome Institute (JGI-PGF)"/>
            <person name="Eastwood D.C."/>
            <person name="Floudas D."/>
            <person name="Binder M."/>
            <person name="Majcherczyk A."/>
            <person name="Schneider P."/>
            <person name="Aerts A."/>
            <person name="Asiegbu F.O."/>
            <person name="Baker S.E."/>
            <person name="Barry K."/>
            <person name="Bendiksby M."/>
            <person name="Blumentritt M."/>
            <person name="Coutinho P.M."/>
            <person name="Cullen D."/>
            <person name="Cullen D."/>
            <person name="Gathman A."/>
            <person name="Goodell B."/>
            <person name="Henrissat B."/>
            <person name="Ihrmark K."/>
            <person name="Kauserud H."/>
            <person name="Kohler A."/>
            <person name="LaButti K."/>
            <person name="Lapidus A."/>
            <person name="Lavin J.L."/>
            <person name="Lee Y.-H."/>
            <person name="Lindquist E."/>
            <person name="Lilly W."/>
            <person name="Lucas S."/>
            <person name="Morin E."/>
            <person name="Murat C."/>
            <person name="Oguiza J.A."/>
            <person name="Park J."/>
            <person name="Pisabarro A.G."/>
            <person name="Riley R."/>
            <person name="Rosling A."/>
            <person name="Salamov A."/>
            <person name="Schmidt O."/>
            <person name="Schmutz J."/>
            <person name="Skrede I."/>
            <person name="Stenlid J."/>
            <person name="Wiebenga A."/>
            <person name="Xie X."/>
            <person name="Kues U."/>
            <person name="Hibbett D.S."/>
            <person name="Hoffmeister D."/>
            <person name="Hogberg N."/>
            <person name="Martin F."/>
            <person name="Grigoriev I.V."/>
            <person name="Watkinson S.C."/>
        </authorList>
    </citation>
    <scope>NUCLEOTIDE SEQUENCE</scope>
    <source>
        <strain evidence="1">S7.9</strain>
    </source>
</reference>
<dbReference type="AlphaFoldDB" id="F8NQ47"/>
<dbReference type="KEGG" id="sla:SERLADRAFT_463698"/>
<feature type="non-terminal residue" evidence="1">
    <location>
        <position position="1"/>
    </location>
</feature>
<sequence>DQILYNIKASSRWWSLSDNTVVYQSIKPLSPCHLSNTETTPKLILKHTTTLPVIRTTKLTQTTLIRTTLGTLPRQGI</sequence>
<name>F8NQ47_SERL9</name>
<dbReference type="HOGENOM" id="CLU_2644870_0_0_1"/>
<dbReference type="Proteomes" id="UP000008064">
    <property type="component" value="Unassembled WGS sequence"/>
</dbReference>
<dbReference type="RefSeq" id="XP_007316699.1">
    <property type="nucleotide sequence ID" value="XM_007316637.1"/>
</dbReference>
<accession>F8NQ47</accession>